<proteinExistence type="predicted"/>
<dbReference type="Pfam" id="PF07510">
    <property type="entry name" value="GmrSD_C"/>
    <property type="match status" value="1"/>
</dbReference>
<evidence type="ECO:0000259" key="2">
    <source>
        <dbReference type="Pfam" id="PF07510"/>
    </source>
</evidence>
<sequence length="612" mass="72318">MERIIIDGQQRITTTVLLLKAIHDSLDENDNEEMSHKEEIYETYIINKYVDEKYKLKLKPVEEDMKAYTDLIESTLSNGNSKIYTNYQILMNLISNSDYTTRQIYDALSLVQIVYISLDKNSRSENPQLIFESLNSTGLSLTEADLIRNFILMGLEYEEQIEFYRKYWLNIEKLLPNARISEFVRDFLTMKTGYTPNKNKVYATFKKYYIRNNYTSEEILKDLLRYSQYYHWFINSESGTNDIDEWLWELEYMKSTVVYPYLLELFDDYFEKKIISKDELLGTMSIINSYLYRRTICNIPTNALNKVFASMAKSVDDLRKQGKSHIEAVTDFLMSKAGSSIFPRDAQFKKSFVELDIYNRGNKLALFTLYNIEKHQHKEIVEFDQLTVEHIMPQTLTPKWNIDLGKDGDEVHKLYKDTIGNLTITKYNSEISNKSFEDKKDIYSNSNIKLTRDITNFEKWNKNSIIGRANSLFERANEIWELPVDDYINVTQENLITGEEYSIMDNVDVTGYKPTALIIDNDRIPISSWKDMLVEMCDFLLNFDRELFYSLLDNKNFRKLISRNADDIRKEEQLAEGLYLETNLNANDILNYVRLLTTEFDMEEFIDFTVRY</sequence>
<evidence type="ECO:0008006" key="5">
    <source>
        <dbReference type="Google" id="ProtNLM"/>
    </source>
</evidence>
<evidence type="ECO:0000259" key="1">
    <source>
        <dbReference type="Pfam" id="PF03235"/>
    </source>
</evidence>
<organism evidence="3 4">
    <name type="scientific">Sporanaerobacter acetigenes DSM 13106</name>
    <dbReference type="NCBI Taxonomy" id="1123281"/>
    <lineage>
        <taxon>Bacteria</taxon>
        <taxon>Bacillati</taxon>
        <taxon>Bacillota</taxon>
        <taxon>Tissierellia</taxon>
        <taxon>Tissierellales</taxon>
        <taxon>Sporanaerobacteraceae</taxon>
        <taxon>Sporanaerobacter</taxon>
    </lineage>
</organism>
<evidence type="ECO:0000313" key="3">
    <source>
        <dbReference type="EMBL" id="SHH85870.1"/>
    </source>
</evidence>
<reference evidence="3 4" key="1">
    <citation type="submission" date="2016-11" db="EMBL/GenBank/DDBJ databases">
        <authorList>
            <person name="Jaros S."/>
            <person name="Januszkiewicz K."/>
            <person name="Wedrychowicz H."/>
        </authorList>
    </citation>
    <scope>NUCLEOTIDE SEQUENCE [LARGE SCALE GENOMIC DNA]</scope>
    <source>
        <strain evidence="3 4">DSM 13106</strain>
    </source>
</reference>
<dbReference type="PANTHER" id="PTHR35149">
    <property type="entry name" value="SLL5132 PROTEIN"/>
    <property type="match status" value="1"/>
</dbReference>
<name>A0A1M5WEI8_9FIRM</name>
<accession>A0A1M5WEI8</accession>
<feature type="domain" description="GmrSD restriction endonucleases C-terminal" evidence="2">
    <location>
        <begin position="342"/>
        <end position="474"/>
    </location>
</feature>
<keyword evidence="4" id="KW-1185">Reference proteome</keyword>
<dbReference type="OrthoDB" id="9798761at2"/>
<dbReference type="InterPro" id="IPR004919">
    <property type="entry name" value="GmrSD_N"/>
</dbReference>
<dbReference type="STRING" id="1123281.SAMN02745180_01200"/>
<dbReference type="EMBL" id="FQXR01000005">
    <property type="protein sequence ID" value="SHH85870.1"/>
    <property type="molecule type" value="Genomic_DNA"/>
</dbReference>
<feature type="domain" description="GmrSD restriction endonucleases N-terminal" evidence="1">
    <location>
        <begin position="3"/>
        <end position="151"/>
    </location>
</feature>
<dbReference type="AlphaFoldDB" id="A0A1M5WEI8"/>
<evidence type="ECO:0000313" key="4">
    <source>
        <dbReference type="Proteomes" id="UP000184389"/>
    </source>
</evidence>
<gene>
    <name evidence="3" type="ORF">SAMN02745180_01200</name>
</gene>
<dbReference type="Pfam" id="PF03235">
    <property type="entry name" value="GmrSD_N"/>
    <property type="match status" value="1"/>
</dbReference>
<protein>
    <recommendedName>
        <fullName evidence="5">DUF262 domain-containing protein</fullName>
    </recommendedName>
</protein>
<dbReference type="Proteomes" id="UP000184389">
    <property type="component" value="Unassembled WGS sequence"/>
</dbReference>
<dbReference type="PANTHER" id="PTHR35149:SF2">
    <property type="entry name" value="DUF262 DOMAIN-CONTAINING PROTEIN"/>
    <property type="match status" value="1"/>
</dbReference>
<dbReference type="InterPro" id="IPR011089">
    <property type="entry name" value="GmrSD_C"/>
</dbReference>